<keyword evidence="2" id="KW-1185">Reference proteome</keyword>
<protein>
    <recommendedName>
        <fullName evidence="3">Band 7 domain-containing protein</fullName>
    </recommendedName>
</protein>
<dbReference type="Proteomes" id="UP001428290">
    <property type="component" value="Unassembled WGS sequence"/>
</dbReference>
<organism evidence="1 2">
    <name type="scientific">Herpetosiphon gulosus</name>
    <dbReference type="NCBI Taxonomy" id="1973496"/>
    <lineage>
        <taxon>Bacteria</taxon>
        <taxon>Bacillati</taxon>
        <taxon>Chloroflexota</taxon>
        <taxon>Chloroflexia</taxon>
        <taxon>Herpetosiphonales</taxon>
        <taxon>Herpetosiphonaceae</taxon>
        <taxon>Herpetosiphon</taxon>
    </lineage>
</organism>
<proteinExistence type="predicted"/>
<name>A0ABP9WYQ4_9CHLR</name>
<evidence type="ECO:0008006" key="3">
    <source>
        <dbReference type="Google" id="ProtNLM"/>
    </source>
</evidence>
<gene>
    <name evidence="1" type="ORF">Hgul01_02114</name>
</gene>
<sequence>MSSLEQHVDTLLEDGAALLNGNPSQKLIQQLTFNGLATPPQLIARRFLGKLVDVLVPPAFTAILSGPQGLRRCLTSGSYNLWDIPRGPVMVQWVSMSRMRREIGPIEGWSADKWRVRFTVVVDFEVCDPSLIATHQAPLIVLEDVVRSAAMQQFERMSHEALTGYDPEIGGIDRPALRMFEQLSQEPALAGLTLIRLQILDRAGDLRRIEAATETAVAIAQLEEATRLQRAEDQAALLTIDGQVLRQSAEAALRMAATIDEGREQLARHDIAAQRHALDAQLHVLEANMRAQVAEIAREEQAWQHEQQRLMLEWQSQIQAQQNEQTHDQQYQMLDLQHRFEALHAERAHEVEERRHQRERELRAMQQRHEQVLINQRERLEHWRSQHERSLQLNQQQHQEQLALIQGTTTIASQAAGYMAQFGMPSRRIGSNDLAHDPTLIAGEGLRSLRMLQEQLQPQITEQAAPSEASDASH</sequence>
<dbReference type="EMBL" id="BAABRU010000006">
    <property type="protein sequence ID" value="GAA5528316.1"/>
    <property type="molecule type" value="Genomic_DNA"/>
</dbReference>
<accession>A0ABP9WYQ4</accession>
<dbReference type="RefSeq" id="WP_345721933.1">
    <property type="nucleotide sequence ID" value="NZ_BAABRU010000006.1"/>
</dbReference>
<comment type="caution">
    <text evidence="1">The sequence shown here is derived from an EMBL/GenBank/DDBJ whole genome shotgun (WGS) entry which is preliminary data.</text>
</comment>
<evidence type="ECO:0000313" key="2">
    <source>
        <dbReference type="Proteomes" id="UP001428290"/>
    </source>
</evidence>
<reference evidence="1 2" key="1">
    <citation type="submission" date="2024-02" db="EMBL/GenBank/DDBJ databases">
        <title>Herpetosiphon gulosus NBRC 112829.</title>
        <authorList>
            <person name="Ichikawa N."/>
            <person name="Katano-Makiyama Y."/>
            <person name="Hidaka K."/>
        </authorList>
    </citation>
    <scope>NUCLEOTIDE SEQUENCE [LARGE SCALE GENOMIC DNA]</scope>
    <source>
        <strain evidence="1 2">NBRC 112829</strain>
    </source>
</reference>
<evidence type="ECO:0000313" key="1">
    <source>
        <dbReference type="EMBL" id="GAA5528316.1"/>
    </source>
</evidence>